<name>A0AAE8HCW0_9PSED</name>
<protein>
    <submittedName>
        <fullName evidence="2">Uncharacterized protein</fullName>
    </submittedName>
</protein>
<keyword evidence="1" id="KW-1133">Transmembrane helix</keyword>
<gene>
    <name evidence="2" type="ORF">SAMN04490209_2610</name>
</gene>
<sequence length="88" mass="9482">MVMQPPEHSSSNSVRYLVAGVVGVALMLGAYFMQINAEADRQRQSAAERLTLCRQVARVASATAFGGADVRDTCEQLNEESNKGNPPL</sequence>
<reference evidence="2 3" key="1">
    <citation type="submission" date="2016-10" db="EMBL/GenBank/DDBJ databases">
        <authorList>
            <person name="Varghese N."/>
            <person name="Submissions S."/>
        </authorList>
    </citation>
    <scope>NUCLEOTIDE SEQUENCE [LARGE SCALE GENOMIC DNA]</scope>
    <source>
        <strain evidence="2 3">BS2777</strain>
    </source>
</reference>
<keyword evidence="3" id="KW-1185">Reference proteome</keyword>
<dbReference type="AlphaFoldDB" id="A0AAE8HCW0"/>
<evidence type="ECO:0000256" key="1">
    <source>
        <dbReference type="SAM" id="Phobius"/>
    </source>
</evidence>
<evidence type="ECO:0000313" key="3">
    <source>
        <dbReference type="Proteomes" id="UP000182085"/>
    </source>
</evidence>
<dbReference type="EMBL" id="LT629801">
    <property type="protein sequence ID" value="SDV06673.1"/>
    <property type="molecule type" value="Genomic_DNA"/>
</dbReference>
<accession>A0AAE8HCW0</accession>
<proteinExistence type="predicted"/>
<keyword evidence="1" id="KW-0812">Transmembrane</keyword>
<organism evidence="2 3">
    <name type="scientific">Pseudomonas rhodesiae</name>
    <dbReference type="NCBI Taxonomy" id="76760"/>
    <lineage>
        <taxon>Bacteria</taxon>
        <taxon>Pseudomonadati</taxon>
        <taxon>Pseudomonadota</taxon>
        <taxon>Gammaproteobacteria</taxon>
        <taxon>Pseudomonadales</taxon>
        <taxon>Pseudomonadaceae</taxon>
        <taxon>Pseudomonas</taxon>
    </lineage>
</organism>
<evidence type="ECO:0000313" key="2">
    <source>
        <dbReference type="EMBL" id="SDV06673.1"/>
    </source>
</evidence>
<dbReference type="Proteomes" id="UP000182085">
    <property type="component" value="Chromosome I"/>
</dbReference>
<feature type="transmembrane region" description="Helical" evidence="1">
    <location>
        <begin position="13"/>
        <end position="33"/>
    </location>
</feature>
<keyword evidence="1" id="KW-0472">Membrane</keyword>